<feature type="transmembrane region" description="Helical" evidence="9">
    <location>
        <begin position="283"/>
        <end position="302"/>
    </location>
</feature>
<dbReference type="InterPro" id="IPR029787">
    <property type="entry name" value="Nucleotide_cyclase"/>
</dbReference>
<dbReference type="Proteomes" id="UP000006671">
    <property type="component" value="Unassembled WGS sequence"/>
</dbReference>
<feature type="region of interest" description="Disordered" evidence="8">
    <location>
        <begin position="48"/>
        <end position="67"/>
    </location>
</feature>
<dbReference type="InterPro" id="IPR057352">
    <property type="entry name" value="TPR_TmcB/C"/>
</dbReference>
<dbReference type="InterPro" id="IPR050401">
    <property type="entry name" value="Cyclic_nucleotide_synthase"/>
</dbReference>
<dbReference type="GO" id="GO:0000166">
    <property type="term" value="F:nucleotide binding"/>
    <property type="evidence" value="ECO:0007669"/>
    <property type="project" value="UniProtKB-KW"/>
</dbReference>
<dbReference type="Gene3D" id="3.30.70.1230">
    <property type="entry name" value="Nucleotide cyclase"/>
    <property type="match status" value="1"/>
</dbReference>
<dbReference type="VEuPathDB" id="AmoebaDB:NAEGRDRAFT_61849"/>
<dbReference type="Pfam" id="PF13426">
    <property type="entry name" value="PAS_9"/>
    <property type="match status" value="1"/>
</dbReference>
<dbReference type="GO" id="GO:0016020">
    <property type="term" value="C:membrane"/>
    <property type="evidence" value="ECO:0007669"/>
    <property type="project" value="UniProtKB-SubCell"/>
</dbReference>
<accession>D2UZ88</accession>
<feature type="transmembrane region" description="Helical" evidence="9">
    <location>
        <begin position="1142"/>
        <end position="1161"/>
    </location>
</feature>
<organism evidence="13">
    <name type="scientific">Naegleria gruberi</name>
    <name type="common">Amoeba</name>
    <dbReference type="NCBI Taxonomy" id="5762"/>
    <lineage>
        <taxon>Eukaryota</taxon>
        <taxon>Discoba</taxon>
        <taxon>Heterolobosea</taxon>
        <taxon>Tetramitia</taxon>
        <taxon>Eutetramitia</taxon>
        <taxon>Vahlkampfiidae</taxon>
        <taxon>Naegleria</taxon>
    </lineage>
</organism>
<dbReference type="InterPro" id="IPR018297">
    <property type="entry name" value="A/G_cyclase_CS"/>
</dbReference>
<evidence type="ECO:0000256" key="5">
    <source>
        <dbReference type="ARBA" id="ARBA00023136"/>
    </source>
</evidence>
<evidence type="ECO:0000259" key="10">
    <source>
        <dbReference type="PROSITE" id="PS50112"/>
    </source>
</evidence>
<dbReference type="PROSITE" id="PS50112">
    <property type="entry name" value="PAS"/>
    <property type="match status" value="1"/>
</dbReference>
<feature type="compositionally biased region" description="Basic and acidic residues" evidence="8">
    <location>
        <begin position="1635"/>
        <end position="1645"/>
    </location>
</feature>
<feature type="transmembrane region" description="Helical" evidence="9">
    <location>
        <begin position="224"/>
        <end position="244"/>
    </location>
</feature>
<evidence type="ECO:0000313" key="12">
    <source>
        <dbReference type="EMBL" id="EFC50110.1"/>
    </source>
</evidence>
<feature type="transmembrane region" description="Helical" evidence="9">
    <location>
        <begin position="314"/>
        <end position="341"/>
    </location>
</feature>
<dbReference type="CDD" id="cd00130">
    <property type="entry name" value="PAS"/>
    <property type="match status" value="1"/>
</dbReference>
<dbReference type="InterPro" id="IPR001054">
    <property type="entry name" value="A/G_cyclase"/>
</dbReference>
<dbReference type="GeneID" id="8855298"/>
<dbReference type="PANTHER" id="PTHR11920:SF335">
    <property type="entry name" value="GUANYLATE CYCLASE"/>
    <property type="match status" value="1"/>
</dbReference>
<proteinExistence type="inferred from homology"/>
<dbReference type="CDD" id="cd07302">
    <property type="entry name" value="CHD"/>
    <property type="match status" value="1"/>
</dbReference>
<feature type="region of interest" description="Disordered" evidence="8">
    <location>
        <begin position="1621"/>
        <end position="1651"/>
    </location>
</feature>
<dbReference type="Gene3D" id="3.30.450.20">
    <property type="entry name" value="PAS domain"/>
    <property type="match status" value="1"/>
</dbReference>
<dbReference type="Pfam" id="PF25474">
    <property type="entry name" value="TPR_TmcB"/>
    <property type="match status" value="1"/>
</dbReference>
<feature type="transmembrane region" description="Helical" evidence="9">
    <location>
        <begin position="881"/>
        <end position="907"/>
    </location>
</feature>
<dbReference type="RefSeq" id="XP_002682854.1">
    <property type="nucleotide sequence ID" value="XM_002682808.1"/>
</dbReference>
<feature type="transmembrane region" description="Helical" evidence="9">
    <location>
        <begin position="250"/>
        <end position="271"/>
    </location>
</feature>
<feature type="transmembrane region" description="Helical" evidence="9">
    <location>
        <begin position="956"/>
        <end position="980"/>
    </location>
</feature>
<keyword evidence="3" id="KW-0547">Nucleotide-binding</keyword>
<protein>
    <submittedName>
        <fullName evidence="12">Predicted protein</fullName>
    </submittedName>
</protein>
<feature type="transmembrane region" description="Helical" evidence="9">
    <location>
        <begin position="185"/>
        <end position="212"/>
    </location>
</feature>
<dbReference type="Pfam" id="PF00211">
    <property type="entry name" value="Guanylate_cyc"/>
    <property type="match status" value="1"/>
</dbReference>
<feature type="domain" description="Guanylate cyclase" evidence="11">
    <location>
        <begin position="1408"/>
        <end position="1535"/>
    </location>
</feature>
<dbReference type="EMBL" id="GG738846">
    <property type="protein sequence ID" value="EFC50110.1"/>
    <property type="molecule type" value="Genomic_DNA"/>
</dbReference>
<evidence type="ECO:0000256" key="9">
    <source>
        <dbReference type="SAM" id="Phobius"/>
    </source>
</evidence>
<keyword evidence="5 9" id="KW-0472">Membrane</keyword>
<dbReference type="PROSITE" id="PS00452">
    <property type="entry name" value="GUANYLATE_CYCLASE_1"/>
    <property type="match status" value="1"/>
</dbReference>
<comment type="similarity">
    <text evidence="7">Belongs to the adenylyl cyclase class-4/guanylyl cyclase family.</text>
</comment>
<evidence type="ECO:0000256" key="6">
    <source>
        <dbReference type="ARBA" id="ARBA00023239"/>
    </source>
</evidence>
<dbReference type="eggNOG" id="KOG1023">
    <property type="taxonomic scope" value="Eukaryota"/>
</dbReference>
<dbReference type="KEGG" id="ngr:NAEGRDRAFT_61849"/>
<dbReference type="SUPFAM" id="SSF55785">
    <property type="entry name" value="PYP-like sensor domain (PAS domain)"/>
    <property type="match status" value="1"/>
</dbReference>
<feature type="compositionally biased region" description="Low complexity" evidence="8">
    <location>
        <begin position="48"/>
        <end position="59"/>
    </location>
</feature>
<dbReference type="InParanoid" id="D2UZ88"/>
<dbReference type="GO" id="GO:0035556">
    <property type="term" value="P:intracellular signal transduction"/>
    <property type="evidence" value="ECO:0007669"/>
    <property type="project" value="InterPro"/>
</dbReference>
<name>D2UZ88_NAEGR</name>
<keyword evidence="13" id="KW-1185">Reference proteome</keyword>
<comment type="subcellular location">
    <subcellularLocation>
        <location evidence="1">Membrane</location>
    </subcellularLocation>
</comment>
<gene>
    <name evidence="12" type="ORF">NAEGRDRAFT_61849</name>
</gene>
<evidence type="ECO:0000256" key="2">
    <source>
        <dbReference type="ARBA" id="ARBA00022692"/>
    </source>
</evidence>
<evidence type="ECO:0000256" key="8">
    <source>
        <dbReference type="SAM" id="MobiDB-lite"/>
    </source>
</evidence>
<dbReference type="SUPFAM" id="SSF55073">
    <property type="entry name" value="Nucleotide cyclase"/>
    <property type="match status" value="1"/>
</dbReference>
<dbReference type="OrthoDB" id="6127067at2759"/>
<dbReference type="OMA" id="QACTMNS"/>
<keyword evidence="2 9" id="KW-0812">Transmembrane</keyword>
<dbReference type="GO" id="GO:0016849">
    <property type="term" value="F:phosphorus-oxygen lyase activity"/>
    <property type="evidence" value="ECO:0007669"/>
    <property type="project" value="InterPro"/>
</dbReference>
<evidence type="ECO:0000256" key="3">
    <source>
        <dbReference type="ARBA" id="ARBA00022741"/>
    </source>
</evidence>
<evidence type="ECO:0000256" key="7">
    <source>
        <dbReference type="RuleBase" id="RU000405"/>
    </source>
</evidence>
<keyword evidence="6 7" id="KW-0456">Lyase</keyword>
<dbReference type="SMART" id="SM00091">
    <property type="entry name" value="PAS"/>
    <property type="match status" value="1"/>
</dbReference>
<evidence type="ECO:0000313" key="13">
    <source>
        <dbReference type="Proteomes" id="UP000006671"/>
    </source>
</evidence>
<evidence type="ECO:0000256" key="1">
    <source>
        <dbReference type="ARBA" id="ARBA00004370"/>
    </source>
</evidence>
<dbReference type="NCBIfam" id="TIGR00229">
    <property type="entry name" value="sensory_box"/>
    <property type="match status" value="1"/>
</dbReference>
<dbReference type="SMART" id="SM00044">
    <property type="entry name" value="CYCc"/>
    <property type="match status" value="1"/>
</dbReference>
<evidence type="ECO:0000259" key="11">
    <source>
        <dbReference type="PROSITE" id="PS50125"/>
    </source>
</evidence>
<feature type="domain" description="PAS" evidence="10">
    <location>
        <begin position="1239"/>
        <end position="1310"/>
    </location>
</feature>
<evidence type="ECO:0000256" key="4">
    <source>
        <dbReference type="ARBA" id="ARBA00022989"/>
    </source>
</evidence>
<dbReference type="GO" id="GO:0009190">
    <property type="term" value="P:cyclic nucleotide biosynthetic process"/>
    <property type="evidence" value="ECO:0007669"/>
    <property type="project" value="InterPro"/>
</dbReference>
<dbReference type="PANTHER" id="PTHR11920">
    <property type="entry name" value="GUANYLYL CYCLASE"/>
    <property type="match status" value="1"/>
</dbReference>
<reference evidence="12 13" key="1">
    <citation type="journal article" date="2010" name="Cell">
        <title>The genome of Naegleria gruberi illuminates early eukaryotic versatility.</title>
        <authorList>
            <person name="Fritz-Laylin L.K."/>
            <person name="Prochnik S.E."/>
            <person name="Ginger M.L."/>
            <person name="Dacks J.B."/>
            <person name="Carpenter M.L."/>
            <person name="Field M.C."/>
            <person name="Kuo A."/>
            <person name="Paredez A."/>
            <person name="Chapman J."/>
            <person name="Pham J."/>
            <person name="Shu S."/>
            <person name="Neupane R."/>
            <person name="Cipriano M."/>
            <person name="Mancuso J."/>
            <person name="Tu H."/>
            <person name="Salamov A."/>
            <person name="Lindquist E."/>
            <person name="Shapiro H."/>
            <person name="Lucas S."/>
            <person name="Grigoriev I.V."/>
            <person name="Cande W.Z."/>
            <person name="Fulton C."/>
            <person name="Rokhsar D.S."/>
            <person name="Dawson S.C."/>
        </authorList>
    </citation>
    <scope>NUCLEOTIDE SEQUENCE [LARGE SCALE GENOMIC DNA]</scope>
    <source>
        <strain evidence="12 13">NEG-M</strain>
    </source>
</reference>
<dbReference type="PROSITE" id="PS50125">
    <property type="entry name" value="GUANYLATE_CYCLASE_2"/>
    <property type="match status" value="1"/>
</dbReference>
<feature type="transmembrane region" description="Helical" evidence="9">
    <location>
        <begin position="680"/>
        <end position="702"/>
    </location>
</feature>
<keyword evidence="4 9" id="KW-1133">Transmembrane helix</keyword>
<dbReference type="InterPro" id="IPR035965">
    <property type="entry name" value="PAS-like_dom_sf"/>
</dbReference>
<feature type="transmembrane region" description="Helical" evidence="9">
    <location>
        <begin position="153"/>
        <end position="173"/>
    </location>
</feature>
<dbReference type="InterPro" id="IPR000014">
    <property type="entry name" value="PAS"/>
</dbReference>
<sequence length="1651" mass="188056">MSTLPTLGAVGAIGRTRKSSAIVPLTNLNQTVNPLRASTEDPLPSFHNSNTSESNSIIEGHFSHGPQSLTMSNRSGGSDTGTARTATTTRSSILSSESFKAFEENIVTFLVGIQQQSLMNTAKRVNEKNQPWSIAQQRTLSGKLRRVFSKTNIFYMLFYTFIMLTSSSLSVPYEDIKSYQWGDYGWWIMLVFGFMRTWLMEKVPYVGIVVIAKFSPKEGSFGSMDNSIFVMVIAFTNQLYWIISNLIPSMYSYIVPIISILVSLLYIVVLFRSLPFFNRWENSLWSGFTFAKLGFSISTLILTTLPINYLDDNIFGVSLAGASFGFAILLFVLGCVTMEIYTRLVYRSVKHLFSVYLGIDDVNNWKISKEGDPTLFVNNLASVIEEERRFRSVNIFIRFAMTKARNVQRNEQKHGDFNLAMLFVKGAASQKSFTDVNLLLTSSMLIANFVASEDSNAFIYANHLIKRALRQHPNILNRYFIQMRLKELEIISSSSNRHATSNLEMKMLLQKIDAKEQQLAYFHRQFWKELQNEVVSDSKIIGVNQQIEKITAELEVLFGNLMTNFSGDKTALRTYARFLENYLFQKELASDLYFEAQIIEDEESKRVRKREPVNQIKISSKHNKVVPIVPTSPEEPRSAVDLFDEEIDEESLNGSDMVTPTQKKEMLYRTSLLVPEEHKFVYGFFIVFLLFGLALITITLAVNISFSNEISSKVFLVKQACTMNSVSHLIASGIRSLQSTIKFNGINDTALLQSFSAHKDRLKTLQDKARTVQTLSKTVGVFTTDMVNDFTHDDVTLYLPIVTPGQIVYEIRNTSLSETTKLVISNIDSLLESTIFQYNKTYESYVFMFWWLNRLPLMRSYESFCVNFIDRNQVVAQELRVIYIIIAVCVNAIVLLMSLSYLLVLYFHLRKINNLVRLFKRIGKDEVGKIFHRLDKDTREEVNKSQTDYLSPKRSVLIISLLIIVFAFVSGALIITEFFLNLDDSYVAMLNVAEAGRVLMNSQVVNFGLDEIVFDSPLKPNENDANFVLNQNYLALTVKSWNNLIYGAEYNNRKSILSENIPVVQSHQCNSTDYNCYGLDQLLDMLASQADQLNNQAYHHTIGPRDIYIKFMQFYSASKIMAYKLYAFIDTYVDLHQHPSRYLSGVFSSIGFIACLFLFYLGNNMFNRYWAQIHQMRIMFNYVSWEFIDSNDQLRDYALHYQYNSTASSNNGKNRKLKGMNRILQMFQDSNNDKEDEQAFSQVKAVLDSTVEGSIICNVDGSIRFFNQAAQDMFGYRITEIIGTGLAVLFSKKKVVDTLNSVLERMKNATSNFGETFEKLKAKRKNGKAFPARVNLCVSVLGDPNDKKRTIIISCFIKDITSELKHSILMAQEKTKSEALLLNILPLPVANRLRAGETNIYENFKDVTCLFSDIVGFTSLSSHLEPHQVVEMLNIIVNQFDLLCETYSLEKIKTIGDAYFLAGGLHQKQSDHPEKVINFGMGQFTILYNYNVKHNTNLNIRVGVHTGSVTAGVLGSSKFAYDLWGDAVNTASRMESTGEPGRIQISRATYERVYDLFEFETREVDVKGKGKMETYLLKDKHHQNPNPQAARIDTSKFLSIDLEEAENKQLAINYLDVNDGGSEAYYSENEDDEALSEKNNGKLLDDQPNEE</sequence>